<evidence type="ECO:0000259" key="2">
    <source>
        <dbReference type="Pfam" id="PF01370"/>
    </source>
</evidence>
<accession>A0ABN7K163</accession>
<name>A0ABN7K163_9BACT</name>
<evidence type="ECO:0000256" key="1">
    <source>
        <dbReference type="ARBA" id="ARBA00009353"/>
    </source>
</evidence>
<reference evidence="4 5" key="1">
    <citation type="submission" date="2020-11" db="EMBL/GenBank/DDBJ databases">
        <authorList>
            <person name="Peeters C."/>
        </authorList>
    </citation>
    <scope>NUCLEOTIDE SEQUENCE [LARGE SCALE GENOMIC DNA]</scope>
    <source>
        <strain evidence="4 5">LMG 8286</strain>
    </source>
</reference>
<dbReference type="Pfam" id="PF01370">
    <property type="entry name" value="Epimerase"/>
    <property type="match status" value="1"/>
</dbReference>
<sequence>MGFLVLNLVIKGDKMKIAINGVSGFVGSELFKFLSANNHEVVKIGREIYSDVNALSKVLSGTDAVINLAGASISKRWSKGYKQILRQSRIDTTRNLVRVFELMSKQNQALPKIFISTSAVGIYKSGLVCDEKSCEFDEGFLGELAREWESEAQKAGEFGVKTAIFRLGVVLGNGGALAKMLPVFRLGLGGVLGSGKQAFAWVSMSDVLRAYEFVLSREISGVFNITASEFATNESFTKVLAKKLKRPAVFRVPEFVLKLAFSEGAQILLEGASAVPKNLLEQGFEFKHTGLKSALDEILA</sequence>
<evidence type="ECO:0000313" key="5">
    <source>
        <dbReference type="Proteomes" id="UP000789359"/>
    </source>
</evidence>
<dbReference type="PANTHER" id="PTHR11092:SF0">
    <property type="entry name" value="EPIMERASE FAMILY PROTEIN SDR39U1"/>
    <property type="match status" value="1"/>
</dbReference>
<keyword evidence="5" id="KW-1185">Reference proteome</keyword>
<comment type="similarity">
    <text evidence="1">Belongs to the NAD(P)-dependent epimerase/dehydratase family. SDR39U1 subfamily.</text>
</comment>
<dbReference type="PANTHER" id="PTHR11092">
    <property type="entry name" value="SUGAR NUCLEOTIDE EPIMERASE RELATED"/>
    <property type="match status" value="1"/>
</dbReference>
<protein>
    <submittedName>
        <fullName evidence="4">Epimerase family protein</fullName>
    </submittedName>
</protein>
<evidence type="ECO:0000259" key="3">
    <source>
        <dbReference type="Pfam" id="PF08338"/>
    </source>
</evidence>
<feature type="domain" description="NAD-dependent epimerase/dehydratase" evidence="2">
    <location>
        <begin position="17"/>
        <end position="225"/>
    </location>
</feature>
<comment type="caution">
    <text evidence="4">The sequence shown here is derived from an EMBL/GenBank/DDBJ whole genome shotgun (WGS) entry which is preliminary data.</text>
</comment>
<dbReference type="InterPro" id="IPR013549">
    <property type="entry name" value="DUF1731"/>
</dbReference>
<dbReference type="InterPro" id="IPR010099">
    <property type="entry name" value="SDR39U1"/>
</dbReference>
<dbReference type="EMBL" id="CAJHOE010000001">
    <property type="protein sequence ID" value="CAD7286212.1"/>
    <property type="molecule type" value="Genomic_DNA"/>
</dbReference>
<dbReference type="Pfam" id="PF08338">
    <property type="entry name" value="DUF1731"/>
    <property type="match status" value="1"/>
</dbReference>
<organism evidence="4 5">
    <name type="scientific">Campylobacter suis</name>
    <dbReference type="NCBI Taxonomy" id="2790657"/>
    <lineage>
        <taxon>Bacteria</taxon>
        <taxon>Pseudomonadati</taxon>
        <taxon>Campylobacterota</taxon>
        <taxon>Epsilonproteobacteria</taxon>
        <taxon>Campylobacterales</taxon>
        <taxon>Campylobacteraceae</taxon>
        <taxon>Campylobacter</taxon>
    </lineage>
</organism>
<evidence type="ECO:0000313" key="4">
    <source>
        <dbReference type="EMBL" id="CAD7286212.1"/>
    </source>
</evidence>
<dbReference type="InterPro" id="IPR001509">
    <property type="entry name" value="Epimerase_deHydtase"/>
</dbReference>
<dbReference type="Proteomes" id="UP000789359">
    <property type="component" value="Unassembled WGS sequence"/>
</dbReference>
<dbReference type="SUPFAM" id="SSF51735">
    <property type="entry name" value="NAD(P)-binding Rossmann-fold domains"/>
    <property type="match status" value="1"/>
</dbReference>
<feature type="domain" description="DUF1731" evidence="3">
    <location>
        <begin position="252"/>
        <end position="298"/>
    </location>
</feature>
<gene>
    <name evidence="4" type="ORF">LMG8286_00043</name>
</gene>
<dbReference type="Gene3D" id="3.40.50.720">
    <property type="entry name" value="NAD(P)-binding Rossmann-like Domain"/>
    <property type="match status" value="1"/>
</dbReference>
<dbReference type="InterPro" id="IPR036291">
    <property type="entry name" value="NAD(P)-bd_dom_sf"/>
</dbReference>
<proteinExistence type="inferred from homology"/>
<dbReference type="NCBIfam" id="TIGR01777">
    <property type="entry name" value="yfcH"/>
    <property type="match status" value="1"/>
</dbReference>